<keyword evidence="2" id="KW-1185">Reference proteome</keyword>
<proteinExistence type="predicted"/>
<gene>
    <name evidence="1" type="ORF">RchiOBHm_Chr1g0341871</name>
</gene>
<name>A0A2P6SDV5_ROSCH</name>
<dbReference type="Proteomes" id="UP000238479">
    <property type="component" value="Chromosome 1"/>
</dbReference>
<accession>A0A2P6SDV5</accession>
<comment type="caution">
    <text evidence="1">The sequence shown here is derived from an EMBL/GenBank/DDBJ whole genome shotgun (WGS) entry which is preliminary data.</text>
</comment>
<reference evidence="1 2" key="1">
    <citation type="journal article" date="2018" name="Nat. Genet.">
        <title>The Rosa genome provides new insights in the design of modern roses.</title>
        <authorList>
            <person name="Bendahmane M."/>
        </authorList>
    </citation>
    <scope>NUCLEOTIDE SEQUENCE [LARGE SCALE GENOMIC DNA]</scope>
    <source>
        <strain evidence="2">cv. Old Blush</strain>
    </source>
</reference>
<dbReference type="AlphaFoldDB" id="A0A2P6SDV5"/>
<sequence length="157" mass="17786">MEVQATAESSRGQNKGISEWNTGVKVEIKFDSTFQPVGDRAAQLKSQLGQIVRDGQRIPLTIIDWKSVGAEVKDGIWKEVKDNLLNVPEGYKTVCLRCCNSLWKDHKSKTKLNFFEKNKEDPDILSKVPANIVTEQWSELVAYWSSEEAKVLVAQYL</sequence>
<evidence type="ECO:0000313" key="2">
    <source>
        <dbReference type="Proteomes" id="UP000238479"/>
    </source>
</evidence>
<dbReference type="Gramene" id="PRQ56855">
    <property type="protein sequence ID" value="PRQ56855"/>
    <property type="gene ID" value="RchiOBHm_Chr1g0341871"/>
</dbReference>
<dbReference type="PANTHER" id="PTHR33144:SF52">
    <property type="match status" value="1"/>
</dbReference>
<evidence type="ECO:0000313" key="1">
    <source>
        <dbReference type="EMBL" id="PRQ56855.1"/>
    </source>
</evidence>
<dbReference type="PANTHER" id="PTHR33144">
    <property type="entry name" value="OS10G0409366 PROTEIN-RELATED"/>
    <property type="match status" value="1"/>
</dbReference>
<evidence type="ECO:0008006" key="3">
    <source>
        <dbReference type="Google" id="ProtNLM"/>
    </source>
</evidence>
<dbReference type="EMBL" id="PDCK01000039">
    <property type="protein sequence ID" value="PRQ56855.1"/>
    <property type="molecule type" value="Genomic_DNA"/>
</dbReference>
<dbReference type="OMA" id="YCHISFA"/>
<protein>
    <recommendedName>
        <fullName evidence="3">Transposase, Ptta/En/Spm, plant</fullName>
    </recommendedName>
</protein>
<organism evidence="1 2">
    <name type="scientific">Rosa chinensis</name>
    <name type="common">China rose</name>
    <dbReference type="NCBI Taxonomy" id="74649"/>
    <lineage>
        <taxon>Eukaryota</taxon>
        <taxon>Viridiplantae</taxon>
        <taxon>Streptophyta</taxon>
        <taxon>Embryophyta</taxon>
        <taxon>Tracheophyta</taxon>
        <taxon>Spermatophyta</taxon>
        <taxon>Magnoliopsida</taxon>
        <taxon>eudicotyledons</taxon>
        <taxon>Gunneridae</taxon>
        <taxon>Pentapetalae</taxon>
        <taxon>rosids</taxon>
        <taxon>fabids</taxon>
        <taxon>Rosales</taxon>
        <taxon>Rosaceae</taxon>
        <taxon>Rosoideae</taxon>
        <taxon>Rosoideae incertae sedis</taxon>
        <taxon>Rosa</taxon>
    </lineage>
</organism>